<accession>A0A5N6LIE6</accession>
<keyword evidence="7" id="KW-0479">Metal-binding</keyword>
<evidence type="ECO:0000259" key="10">
    <source>
        <dbReference type="PROSITE" id="PS50158"/>
    </source>
</evidence>
<dbReference type="PANTHER" id="PTHR10332:SF10">
    <property type="entry name" value="EQUILIBRATIVE NUCLEOSIDE TRANSPORTER 4"/>
    <property type="match status" value="1"/>
</dbReference>
<evidence type="ECO:0000256" key="7">
    <source>
        <dbReference type="PROSITE-ProRule" id="PRU00047"/>
    </source>
</evidence>
<evidence type="ECO:0000256" key="8">
    <source>
        <dbReference type="SAM" id="MobiDB-lite"/>
    </source>
</evidence>
<evidence type="ECO:0000256" key="5">
    <source>
        <dbReference type="ARBA" id="ARBA00022989"/>
    </source>
</evidence>
<gene>
    <name evidence="11" type="ORF">E3N88_42197</name>
</gene>
<feature type="compositionally biased region" description="Polar residues" evidence="8">
    <location>
        <begin position="1"/>
        <end position="11"/>
    </location>
</feature>
<feature type="transmembrane region" description="Helical" evidence="9">
    <location>
        <begin position="233"/>
        <end position="252"/>
    </location>
</feature>
<evidence type="ECO:0000256" key="6">
    <source>
        <dbReference type="ARBA" id="ARBA00023136"/>
    </source>
</evidence>
<dbReference type="AlphaFoldDB" id="A0A5N6LIE6"/>
<dbReference type="OrthoDB" id="1856718at2759"/>
<keyword evidence="7" id="KW-0862">Zinc</keyword>
<feature type="transmembrane region" description="Helical" evidence="9">
    <location>
        <begin position="288"/>
        <end position="306"/>
    </location>
</feature>
<feature type="transmembrane region" description="Helical" evidence="9">
    <location>
        <begin position="456"/>
        <end position="480"/>
    </location>
</feature>
<evidence type="ECO:0000256" key="3">
    <source>
        <dbReference type="ARBA" id="ARBA00022448"/>
    </source>
</evidence>
<feature type="transmembrane region" description="Helical" evidence="9">
    <location>
        <begin position="258"/>
        <end position="276"/>
    </location>
</feature>
<comment type="caution">
    <text evidence="11">The sequence shown here is derived from an EMBL/GenBank/DDBJ whole genome shotgun (WGS) entry which is preliminary data.</text>
</comment>
<dbReference type="GO" id="GO:0005337">
    <property type="term" value="F:nucleoside transmembrane transporter activity"/>
    <property type="evidence" value="ECO:0007669"/>
    <property type="project" value="InterPro"/>
</dbReference>
<evidence type="ECO:0000313" key="12">
    <source>
        <dbReference type="Proteomes" id="UP000326396"/>
    </source>
</evidence>
<dbReference type="EMBL" id="SZYD01000412">
    <property type="protein sequence ID" value="KAD1859318.1"/>
    <property type="molecule type" value="Genomic_DNA"/>
</dbReference>
<keyword evidence="5 9" id="KW-1133">Transmembrane helix</keyword>
<dbReference type="Pfam" id="PF01733">
    <property type="entry name" value="Nucleoside_tran"/>
    <property type="match status" value="1"/>
</dbReference>
<dbReference type="GO" id="GO:0008270">
    <property type="term" value="F:zinc ion binding"/>
    <property type="evidence" value="ECO:0007669"/>
    <property type="project" value="UniProtKB-KW"/>
</dbReference>
<feature type="transmembrane region" description="Helical" evidence="9">
    <location>
        <begin position="365"/>
        <end position="384"/>
    </location>
</feature>
<evidence type="ECO:0000313" key="11">
    <source>
        <dbReference type="EMBL" id="KAD1859318.1"/>
    </source>
</evidence>
<keyword evidence="4 9" id="KW-0812">Transmembrane</keyword>
<keyword evidence="7" id="KW-0863">Zinc-finger</keyword>
<sequence length="575" mass="63661">MFTKTDPSQFQKPKGRGKGVVSHRGRGGGRGYGPNREFNQNRDQAGSSSSANQKNQGQGTESSKKGKRDHSKIQCFRCDQYGHYASVCPDRIQKNHEANFVREDESDPGLYMMKQSEDVMALDEKQVMPKKFDSEPMKENWWQPVPIFRQISSPLIMEGTGTPTTTTAITPDDSESATLLLPKTETKIPQDSYHLAYMIYFILGAGYLIPWNTFITAVDYFSYLYPDASVDRVFAVFNMIIALICLLFIVFYSHKSNSFVRINVGLALFIVSLLVVPVMDAFYIKGRVGFYGGFYVSVAAVGLSGIGNALVQGGIIGAAGELPERYMQAVFAGTAASGVFISILRIFTKAVYSQDAVGLRKSANLYFIVSIIVMVVCIFLHNIAHRLPVIKHYNNLKMEAVNKEKGTVLLCQSTLWGIVGTVKWYGLAIMILYVVTLAIFPGYITEDVHSQLLKDWYPIILITGFNVFDLIGKILTSFYVVENPKVVVGASFARLVFFPVCLACLHGPMFLRTEIPVTIVTCLLGLTNGYLTSCLMMAGPKTVPLQHSEMAGIVLVVFLLVGLAVGSVVSWFWVI</sequence>
<comment type="subcellular location">
    <subcellularLocation>
        <location evidence="1">Membrane</location>
        <topology evidence="1">Multi-pass membrane protein</topology>
    </subcellularLocation>
</comment>
<evidence type="ECO:0000256" key="4">
    <source>
        <dbReference type="ARBA" id="ARBA00022692"/>
    </source>
</evidence>
<dbReference type="Gene3D" id="4.10.60.10">
    <property type="entry name" value="Zinc finger, CCHC-type"/>
    <property type="match status" value="1"/>
</dbReference>
<dbReference type="InterPro" id="IPR002259">
    <property type="entry name" value="Eqnu_transpt"/>
</dbReference>
<feature type="compositionally biased region" description="Polar residues" evidence="8">
    <location>
        <begin position="37"/>
        <end position="61"/>
    </location>
</feature>
<keyword evidence="12" id="KW-1185">Reference proteome</keyword>
<feature type="transmembrane region" description="Helical" evidence="9">
    <location>
        <begin position="486"/>
        <end position="505"/>
    </location>
</feature>
<dbReference type="GO" id="GO:0003676">
    <property type="term" value="F:nucleic acid binding"/>
    <property type="evidence" value="ECO:0007669"/>
    <property type="project" value="InterPro"/>
</dbReference>
<dbReference type="SUPFAM" id="SSF57756">
    <property type="entry name" value="Retrovirus zinc finger-like domains"/>
    <property type="match status" value="1"/>
</dbReference>
<feature type="domain" description="CCHC-type" evidence="10">
    <location>
        <begin position="75"/>
        <end position="90"/>
    </location>
</feature>
<evidence type="ECO:0000256" key="2">
    <source>
        <dbReference type="ARBA" id="ARBA00007965"/>
    </source>
</evidence>
<evidence type="ECO:0000256" key="1">
    <source>
        <dbReference type="ARBA" id="ARBA00004141"/>
    </source>
</evidence>
<dbReference type="PANTHER" id="PTHR10332">
    <property type="entry name" value="EQUILIBRATIVE NUCLEOSIDE TRANSPORTER"/>
    <property type="match status" value="1"/>
</dbReference>
<name>A0A5N6LIE6_9ASTR</name>
<evidence type="ECO:0000256" key="9">
    <source>
        <dbReference type="SAM" id="Phobius"/>
    </source>
</evidence>
<feature type="transmembrane region" description="Helical" evidence="9">
    <location>
        <begin position="326"/>
        <end position="344"/>
    </location>
</feature>
<protein>
    <recommendedName>
        <fullName evidence="10">CCHC-type domain-containing protein</fullName>
    </recommendedName>
</protein>
<dbReference type="InterPro" id="IPR036875">
    <property type="entry name" value="Znf_CCHC_sf"/>
</dbReference>
<feature type="region of interest" description="Disordered" evidence="8">
    <location>
        <begin position="1"/>
        <end position="70"/>
    </location>
</feature>
<dbReference type="Proteomes" id="UP000326396">
    <property type="component" value="Unassembled WGS sequence"/>
</dbReference>
<feature type="transmembrane region" description="Helical" evidence="9">
    <location>
        <begin position="197"/>
        <end position="221"/>
    </location>
</feature>
<feature type="transmembrane region" description="Helical" evidence="9">
    <location>
        <begin position="424"/>
        <end position="444"/>
    </location>
</feature>
<feature type="compositionally biased region" description="Basic residues" evidence="8">
    <location>
        <begin position="13"/>
        <end position="27"/>
    </location>
</feature>
<dbReference type="GO" id="GO:0005886">
    <property type="term" value="C:plasma membrane"/>
    <property type="evidence" value="ECO:0007669"/>
    <property type="project" value="TreeGrafter"/>
</dbReference>
<feature type="transmembrane region" description="Helical" evidence="9">
    <location>
        <begin position="550"/>
        <end position="574"/>
    </location>
</feature>
<comment type="similarity">
    <text evidence="2">Belongs to the SLC29A/ENT transporter (TC 2.A.57) family.</text>
</comment>
<reference evidence="11 12" key="1">
    <citation type="submission" date="2019-05" db="EMBL/GenBank/DDBJ databases">
        <title>Mikania micrantha, genome provides insights into the molecular mechanism of rapid growth.</title>
        <authorList>
            <person name="Liu B."/>
        </authorList>
    </citation>
    <scope>NUCLEOTIDE SEQUENCE [LARGE SCALE GENOMIC DNA]</scope>
    <source>
        <strain evidence="11">NLD-2019</strain>
        <tissue evidence="11">Leaf</tissue>
    </source>
</reference>
<keyword evidence="6 9" id="KW-0472">Membrane</keyword>
<keyword evidence="3" id="KW-0813">Transport</keyword>
<proteinExistence type="inferred from homology"/>
<dbReference type="PROSITE" id="PS50158">
    <property type="entry name" value="ZF_CCHC"/>
    <property type="match status" value="1"/>
</dbReference>
<organism evidence="11 12">
    <name type="scientific">Mikania micrantha</name>
    <name type="common">bitter vine</name>
    <dbReference type="NCBI Taxonomy" id="192012"/>
    <lineage>
        <taxon>Eukaryota</taxon>
        <taxon>Viridiplantae</taxon>
        <taxon>Streptophyta</taxon>
        <taxon>Embryophyta</taxon>
        <taxon>Tracheophyta</taxon>
        <taxon>Spermatophyta</taxon>
        <taxon>Magnoliopsida</taxon>
        <taxon>eudicotyledons</taxon>
        <taxon>Gunneridae</taxon>
        <taxon>Pentapetalae</taxon>
        <taxon>asterids</taxon>
        <taxon>campanulids</taxon>
        <taxon>Asterales</taxon>
        <taxon>Asteraceae</taxon>
        <taxon>Asteroideae</taxon>
        <taxon>Heliantheae alliance</taxon>
        <taxon>Eupatorieae</taxon>
        <taxon>Mikania</taxon>
    </lineage>
</organism>
<dbReference type="InterPro" id="IPR001878">
    <property type="entry name" value="Znf_CCHC"/>
</dbReference>
<feature type="transmembrane region" description="Helical" evidence="9">
    <location>
        <begin position="517"/>
        <end position="538"/>
    </location>
</feature>